<feature type="region of interest" description="Disordered" evidence="1">
    <location>
        <begin position="52"/>
        <end position="71"/>
    </location>
</feature>
<name>A0A2P8CZ53_9ACTN</name>
<gene>
    <name evidence="2" type="ORF">CLV63_12373</name>
</gene>
<organism evidence="2 3">
    <name type="scientific">Murinocardiopsis flavida</name>
    <dbReference type="NCBI Taxonomy" id="645275"/>
    <lineage>
        <taxon>Bacteria</taxon>
        <taxon>Bacillati</taxon>
        <taxon>Actinomycetota</taxon>
        <taxon>Actinomycetes</taxon>
        <taxon>Streptosporangiales</taxon>
        <taxon>Nocardiopsidaceae</taxon>
        <taxon>Murinocardiopsis</taxon>
    </lineage>
</organism>
<evidence type="ECO:0000313" key="2">
    <source>
        <dbReference type="EMBL" id="PSK90244.1"/>
    </source>
</evidence>
<dbReference type="EMBL" id="PYGA01000023">
    <property type="protein sequence ID" value="PSK90244.1"/>
    <property type="molecule type" value="Genomic_DNA"/>
</dbReference>
<protein>
    <submittedName>
        <fullName evidence="2">Uncharacterized protein</fullName>
    </submittedName>
</protein>
<dbReference type="AlphaFoldDB" id="A0A2P8CZ53"/>
<reference evidence="2 3" key="1">
    <citation type="submission" date="2018-03" db="EMBL/GenBank/DDBJ databases">
        <title>Genomic Encyclopedia of Archaeal and Bacterial Type Strains, Phase II (KMG-II): from individual species to whole genera.</title>
        <authorList>
            <person name="Goeker M."/>
        </authorList>
    </citation>
    <scope>NUCLEOTIDE SEQUENCE [LARGE SCALE GENOMIC DNA]</scope>
    <source>
        <strain evidence="2 3">DSM 45312</strain>
    </source>
</reference>
<evidence type="ECO:0000313" key="3">
    <source>
        <dbReference type="Proteomes" id="UP000240542"/>
    </source>
</evidence>
<feature type="compositionally biased region" description="Gly residues" evidence="1">
    <location>
        <begin position="52"/>
        <end position="68"/>
    </location>
</feature>
<feature type="region of interest" description="Disordered" evidence="1">
    <location>
        <begin position="91"/>
        <end position="110"/>
    </location>
</feature>
<dbReference type="Proteomes" id="UP000240542">
    <property type="component" value="Unassembled WGS sequence"/>
</dbReference>
<evidence type="ECO:0000256" key="1">
    <source>
        <dbReference type="SAM" id="MobiDB-lite"/>
    </source>
</evidence>
<sequence>MGTAPVHSGVFPRRCEAESDMTMRTITGYAAAAALAGLLMTGCATLGIGGADSGGDSGKGGGAVGGRDAGSETQDAMLKFTECMRDNGVDMPDPKGGEGMMPAVPLKSSGKDKEAMDKCEKHLPVDENPPSDEEMHESNLKVAECLRSEGIDVEDPKMGEGLGLPIDDAEKMREPMRKCAEKGGPGGAGVTIQKGQ</sequence>
<comment type="caution">
    <text evidence="2">The sequence shown here is derived from an EMBL/GenBank/DDBJ whole genome shotgun (WGS) entry which is preliminary data.</text>
</comment>
<proteinExistence type="predicted"/>
<accession>A0A2P8CZ53</accession>
<keyword evidence="3" id="KW-1185">Reference proteome</keyword>